<dbReference type="InterPro" id="IPR040079">
    <property type="entry name" value="Glutathione_S-Trfase"/>
</dbReference>
<proteinExistence type="inferred from homology"/>
<dbReference type="KEGG" id="trg:TRUGW13939_04325"/>
<gene>
    <name evidence="4" type="ORF">TRUGW13939_04325</name>
</gene>
<dbReference type="Gene3D" id="3.40.30.10">
    <property type="entry name" value="Glutaredoxin"/>
    <property type="match status" value="1"/>
</dbReference>
<dbReference type="InterPro" id="IPR010987">
    <property type="entry name" value="Glutathione-S-Trfase_C-like"/>
</dbReference>
<dbReference type="Gene3D" id="1.20.1050.10">
    <property type="match status" value="1"/>
</dbReference>
<evidence type="ECO:0000256" key="1">
    <source>
        <dbReference type="ARBA" id="ARBA00007409"/>
    </source>
</evidence>
<dbReference type="InterPro" id="IPR036282">
    <property type="entry name" value="Glutathione-S-Trfase_C_sf"/>
</dbReference>
<dbReference type="SFLD" id="SFLDG00358">
    <property type="entry name" value="Main_(cytGST)"/>
    <property type="match status" value="1"/>
</dbReference>
<comment type="similarity">
    <text evidence="1">Belongs to the GST superfamily.</text>
</comment>
<dbReference type="PANTHER" id="PTHR44051:SF8">
    <property type="entry name" value="GLUTATHIONE S-TRANSFERASE GSTA"/>
    <property type="match status" value="1"/>
</dbReference>
<dbReference type="SUPFAM" id="SSF47616">
    <property type="entry name" value="GST C-terminal domain-like"/>
    <property type="match status" value="1"/>
</dbReference>
<evidence type="ECO:0000313" key="5">
    <source>
        <dbReference type="Proteomes" id="UP000509510"/>
    </source>
</evidence>
<reference evidence="5" key="1">
    <citation type="submission" date="2020-06" db="EMBL/GenBank/DDBJ databases">
        <title>A chromosome-scale genome assembly of Talaromyces rugulosus W13939.</title>
        <authorList>
            <person name="Wang B."/>
            <person name="Guo L."/>
            <person name="Ye K."/>
            <person name="Wang L."/>
        </authorList>
    </citation>
    <scope>NUCLEOTIDE SEQUENCE [LARGE SCALE GENOMIC DNA]</scope>
    <source>
        <strain evidence="5">W13939</strain>
    </source>
</reference>
<dbReference type="AlphaFoldDB" id="A0A7H8QTC5"/>
<dbReference type="PROSITE" id="PS50404">
    <property type="entry name" value="GST_NTER"/>
    <property type="match status" value="1"/>
</dbReference>
<protein>
    <recommendedName>
        <fullName evidence="6">Glutathione S-transferase</fullName>
    </recommendedName>
</protein>
<dbReference type="OrthoDB" id="2309723at2759"/>
<dbReference type="SUPFAM" id="SSF52833">
    <property type="entry name" value="Thioredoxin-like"/>
    <property type="match status" value="1"/>
</dbReference>
<dbReference type="GeneID" id="55991827"/>
<organism evidence="4 5">
    <name type="scientific">Talaromyces rugulosus</name>
    <name type="common">Penicillium rugulosum</name>
    <dbReference type="NCBI Taxonomy" id="121627"/>
    <lineage>
        <taxon>Eukaryota</taxon>
        <taxon>Fungi</taxon>
        <taxon>Dikarya</taxon>
        <taxon>Ascomycota</taxon>
        <taxon>Pezizomycotina</taxon>
        <taxon>Eurotiomycetes</taxon>
        <taxon>Eurotiomycetidae</taxon>
        <taxon>Eurotiales</taxon>
        <taxon>Trichocomaceae</taxon>
        <taxon>Talaromyces</taxon>
        <taxon>Talaromyces sect. Islandici</taxon>
    </lineage>
</organism>
<dbReference type="PANTHER" id="PTHR44051">
    <property type="entry name" value="GLUTATHIONE S-TRANSFERASE-RELATED"/>
    <property type="match status" value="1"/>
</dbReference>
<dbReference type="SFLD" id="SFLDS00019">
    <property type="entry name" value="Glutathione_Transferase_(cytos"/>
    <property type="match status" value="1"/>
</dbReference>
<sequence length="218" mass="24754">MATLLQPTHIRLFYSPGACSFAPHFLLFEAGIDFEAVTVQRDKPTEELLRLNPKARVPVLVLNGEDVITEVPAIMTAISYMVPDKKLLGSTPLETVRVYEWLNWLSGTLHGQGFAGYWRASRFIENPTEADVQKLKTQGYKTVQAAFKMIEEKLATSDAVFAVGRSLTVVDAFLAVFYRWGFILSIDMKIYENYTKLWDALNQRPMFVKTLSYQTQNS</sequence>
<dbReference type="EMBL" id="CP055899">
    <property type="protein sequence ID" value="QKX57217.1"/>
    <property type="molecule type" value="Genomic_DNA"/>
</dbReference>
<dbReference type="Pfam" id="PF00043">
    <property type="entry name" value="GST_C"/>
    <property type="match status" value="1"/>
</dbReference>
<dbReference type="InterPro" id="IPR004046">
    <property type="entry name" value="GST_C"/>
</dbReference>
<dbReference type="Pfam" id="PF13409">
    <property type="entry name" value="GST_N_2"/>
    <property type="match status" value="1"/>
</dbReference>
<evidence type="ECO:0000259" key="3">
    <source>
        <dbReference type="PROSITE" id="PS50405"/>
    </source>
</evidence>
<dbReference type="RefSeq" id="XP_035343395.1">
    <property type="nucleotide sequence ID" value="XM_035487502.1"/>
</dbReference>
<feature type="domain" description="GST N-terminal" evidence="2">
    <location>
        <begin position="7"/>
        <end position="86"/>
    </location>
</feature>
<evidence type="ECO:0008006" key="6">
    <source>
        <dbReference type="Google" id="ProtNLM"/>
    </source>
</evidence>
<dbReference type="PROSITE" id="PS50405">
    <property type="entry name" value="GST_CTER"/>
    <property type="match status" value="1"/>
</dbReference>
<dbReference type="CDD" id="cd03057">
    <property type="entry name" value="GST_N_Beta"/>
    <property type="match status" value="1"/>
</dbReference>
<evidence type="ECO:0000313" key="4">
    <source>
        <dbReference type="EMBL" id="QKX57217.1"/>
    </source>
</evidence>
<evidence type="ECO:0000259" key="2">
    <source>
        <dbReference type="PROSITE" id="PS50404"/>
    </source>
</evidence>
<keyword evidence="5" id="KW-1185">Reference proteome</keyword>
<dbReference type="Proteomes" id="UP000509510">
    <property type="component" value="Chromosome II"/>
</dbReference>
<dbReference type="InterPro" id="IPR036249">
    <property type="entry name" value="Thioredoxin-like_sf"/>
</dbReference>
<dbReference type="InterPro" id="IPR004045">
    <property type="entry name" value="Glutathione_S-Trfase_N"/>
</dbReference>
<name>A0A7H8QTC5_TALRU</name>
<accession>A0A7H8QTC5</accession>
<feature type="domain" description="GST C-terminal" evidence="3">
    <location>
        <begin position="91"/>
        <end position="218"/>
    </location>
</feature>